<keyword evidence="2" id="KW-0966">Cell projection</keyword>
<keyword evidence="3" id="KW-1185">Reference proteome</keyword>
<organism evidence="2 3">
    <name type="scientific">Methylogaea oryzae</name>
    <dbReference type="NCBI Taxonomy" id="1295382"/>
    <lineage>
        <taxon>Bacteria</taxon>
        <taxon>Pseudomonadati</taxon>
        <taxon>Pseudomonadota</taxon>
        <taxon>Gammaproteobacteria</taxon>
        <taxon>Methylococcales</taxon>
        <taxon>Methylococcaceae</taxon>
        <taxon>Methylogaea</taxon>
    </lineage>
</organism>
<dbReference type="AlphaFoldDB" id="A0A8D5AKF4"/>
<dbReference type="HAMAP" id="MF_01185">
    <property type="entry name" value="FliW"/>
    <property type="match status" value="1"/>
</dbReference>
<sequence length="156" mass="17235">MMQIETRDGSTQQVDPGSVITFPEGLTSFEDCKKFKLFHQQDANAPIVYWLQSIDSPEVIFNVAFPYTLNVDYDFELNGEDIALLGAESAGDLVVMLLLYKSAPDLAELPTVSVNKNVNAALRAPLIINTKKLLGIQKPMYDASISVLVKNQLPTE</sequence>
<proteinExistence type="inferred from homology"/>
<gene>
    <name evidence="1 2" type="primary">fliW</name>
    <name evidence="2" type="ORF">MoryE10_16770</name>
</gene>
<keyword evidence="1" id="KW-0810">Translation regulation</keyword>
<protein>
    <recommendedName>
        <fullName evidence="1">Flagellar assembly factor FliW</fullName>
    </recommendedName>
</protein>
<dbReference type="Pfam" id="PF02623">
    <property type="entry name" value="FliW"/>
    <property type="match status" value="1"/>
</dbReference>
<keyword evidence="1" id="KW-1005">Bacterial flagellum biogenesis</keyword>
<comment type="subcellular location">
    <subcellularLocation>
        <location evidence="1">Cytoplasm</location>
    </subcellularLocation>
</comment>
<comment type="similarity">
    <text evidence="1">Belongs to the FliW family.</text>
</comment>
<dbReference type="GO" id="GO:0006417">
    <property type="term" value="P:regulation of translation"/>
    <property type="evidence" value="ECO:0007669"/>
    <property type="project" value="UniProtKB-KW"/>
</dbReference>
<keyword evidence="2" id="KW-0282">Flagellum</keyword>
<keyword evidence="1" id="KW-0963">Cytoplasm</keyword>
<dbReference type="PANTHER" id="PTHR39190:SF1">
    <property type="entry name" value="FLAGELLAR ASSEMBLY FACTOR FLIW"/>
    <property type="match status" value="1"/>
</dbReference>
<evidence type="ECO:0000313" key="3">
    <source>
        <dbReference type="Proteomes" id="UP000824988"/>
    </source>
</evidence>
<name>A0A8D5AKF4_9GAMM</name>
<dbReference type="GO" id="GO:0005737">
    <property type="term" value="C:cytoplasm"/>
    <property type="evidence" value="ECO:0007669"/>
    <property type="project" value="UniProtKB-SubCell"/>
</dbReference>
<reference evidence="2" key="1">
    <citation type="submission" date="2019-06" db="EMBL/GenBank/DDBJ databases">
        <title>Complete genome sequence of Methylogaea oryzae strain JCM16910.</title>
        <authorList>
            <person name="Asakawa S."/>
        </authorList>
    </citation>
    <scope>NUCLEOTIDE SEQUENCE</scope>
    <source>
        <strain evidence="2">E10</strain>
    </source>
</reference>
<dbReference type="Proteomes" id="UP000824988">
    <property type="component" value="Chromosome"/>
</dbReference>
<dbReference type="GO" id="GO:0044780">
    <property type="term" value="P:bacterial-type flagellum assembly"/>
    <property type="evidence" value="ECO:0007669"/>
    <property type="project" value="UniProtKB-UniRule"/>
</dbReference>
<comment type="subunit">
    <text evidence="1">Interacts with translational regulator CsrA and flagellin(s).</text>
</comment>
<dbReference type="PANTHER" id="PTHR39190">
    <property type="entry name" value="FLAGELLAR ASSEMBLY FACTOR FLIW"/>
    <property type="match status" value="1"/>
</dbReference>
<evidence type="ECO:0000256" key="1">
    <source>
        <dbReference type="HAMAP-Rule" id="MF_01185"/>
    </source>
</evidence>
<dbReference type="InterPro" id="IPR003775">
    <property type="entry name" value="Flagellar_assembly_factor_FliW"/>
</dbReference>
<keyword evidence="1" id="KW-0143">Chaperone</keyword>
<comment type="function">
    <text evidence="1">Acts as an anti-CsrA protein, binds CsrA and prevents it from repressing translation of its target genes, one of which is flagellin. Binds to flagellin and participates in the assembly of the flagellum.</text>
</comment>
<dbReference type="EMBL" id="AP019782">
    <property type="protein sequence ID" value="BBL71071.1"/>
    <property type="molecule type" value="Genomic_DNA"/>
</dbReference>
<dbReference type="KEGG" id="moz:MoryE10_16770"/>
<keyword evidence="2" id="KW-0969">Cilium</keyword>
<accession>A0A8D5AKF4</accession>
<evidence type="ECO:0000313" key="2">
    <source>
        <dbReference type="EMBL" id="BBL71071.1"/>
    </source>
</evidence>
<dbReference type="RefSeq" id="WP_221048811.1">
    <property type="nucleotide sequence ID" value="NZ_AP019782.1"/>
</dbReference>